<dbReference type="InterPro" id="IPR043502">
    <property type="entry name" value="DNA/RNA_pol_sf"/>
</dbReference>
<dbReference type="PANTHER" id="PTHR33064:SF37">
    <property type="entry name" value="RIBONUCLEASE H"/>
    <property type="match status" value="1"/>
</dbReference>
<accession>A0AA85AIC3</accession>
<dbReference type="PANTHER" id="PTHR33064">
    <property type="entry name" value="POL PROTEIN"/>
    <property type="match status" value="1"/>
</dbReference>
<dbReference type="AlphaFoldDB" id="A0AA85AIC3"/>
<name>A0AA85AIC3_9TREM</name>
<dbReference type="InterPro" id="IPR043128">
    <property type="entry name" value="Rev_trsase/Diguanyl_cyclase"/>
</dbReference>
<dbReference type="Proteomes" id="UP000050790">
    <property type="component" value="Unassembled WGS sequence"/>
</dbReference>
<sequence length="127" mass="15189">MKRRAQRTNAPSPKYLTELSSLVGALQYYSRFIPNFSCRANRLFNILTSNSFKWSEEQESCLRNLLKFLQSDAVLRTYSPSYILCLLLMHHLWELVQFWNRKVDQLFVFHANSLLLNKVIHRLREKH</sequence>
<evidence type="ECO:0000313" key="2">
    <source>
        <dbReference type="WBParaSite" id="SMRG1_86940.1"/>
    </source>
</evidence>
<protein>
    <recommendedName>
        <fullName evidence="3">Reverse transcriptase/retrotransposon-derived protein RNase H-like domain-containing protein</fullName>
    </recommendedName>
</protein>
<dbReference type="WBParaSite" id="SMRG1_86940.1">
    <property type="protein sequence ID" value="SMRG1_86940.1"/>
    <property type="gene ID" value="SMRG1_86940"/>
</dbReference>
<dbReference type="InterPro" id="IPR051320">
    <property type="entry name" value="Viral_Replic_Matur_Polypro"/>
</dbReference>
<reference evidence="2" key="1">
    <citation type="submission" date="2023-11" db="UniProtKB">
        <authorList>
            <consortium name="WormBaseParasite"/>
        </authorList>
    </citation>
    <scope>IDENTIFICATION</scope>
</reference>
<dbReference type="SUPFAM" id="SSF56672">
    <property type="entry name" value="DNA/RNA polymerases"/>
    <property type="match status" value="1"/>
</dbReference>
<proteinExistence type="predicted"/>
<organism evidence="1 2">
    <name type="scientific">Schistosoma margrebowiei</name>
    <dbReference type="NCBI Taxonomy" id="48269"/>
    <lineage>
        <taxon>Eukaryota</taxon>
        <taxon>Metazoa</taxon>
        <taxon>Spiralia</taxon>
        <taxon>Lophotrochozoa</taxon>
        <taxon>Platyhelminthes</taxon>
        <taxon>Trematoda</taxon>
        <taxon>Digenea</taxon>
        <taxon>Strigeidida</taxon>
        <taxon>Schistosomatoidea</taxon>
        <taxon>Schistosomatidae</taxon>
        <taxon>Schistosoma</taxon>
    </lineage>
</organism>
<evidence type="ECO:0008006" key="3">
    <source>
        <dbReference type="Google" id="ProtNLM"/>
    </source>
</evidence>
<evidence type="ECO:0000313" key="1">
    <source>
        <dbReference type="Proteomes" id="UP000050790"/>
    </source>
</evidence>
<dbReference type="Gene3D" id="3.30.70.270">
    <property type="match status" value="1"/>
</dbReference>